<evidence type="ECO:0000313" key="15">
    <source>
        <dbReference type="Proteomes" id="UP001479290"/>
    </source>
</evidence>
<keyword evidence="3 11" id="KW-0812">Transmembrane</keyword>
<dbReference type="PANTHER" id="PTHR48423:SF1">
    <property type="entry name" value="INTERLEUKIN-27 RECEPTOR SUBUNIT ALPHA"/>
    <property type="match status" value="1"/>
</dbReference>
<evidence type="ECO:0000256" key="3">
    <source>
        <dbReference type="ARBA" id="ARBA00022692"/>
    </source>
</evidence>
<evidence type="ECO:0000256" key="7">
    <source>
        <dbReference type="ARBA" id="ARBA00023136"/>
    </source>
</evidence>
<keyword evidence="4 12" id="KW-0732">Signal</keyword>
<feature type="domain" description="Fibronectin type-III" evidence="13">
    <location>
        <begin position="205"/>
        <end position="295"/>
    </location>
</feature>
<evidence type="ECO:0000256" key="12">
    <source>
        <dbReference type="SAM" id="SignalP"/>
    </source>
</evidence>
<dbReference type="GO" id="GO:0005886">
    <property type="term" value="C:plasma membrane"/>
    <property type="evidence" value="ECO:0007669"/>
    <property type="project" value="UniProtKB-ARBA"/>
</dbReference>
<evidence type="ECO:0000256" key="9">
    <source>
        <dbReference type="ARBA" id="ARBA00023180"/>
    </source>
</evidence>
<accession>A0AAW2AIZ1</accession>
<dbReference type="InterPro" id="IPR015321">
    <property type="entry name" value="TypeI_recpt_CBD"/>
</dbReference>
<evidence type="ECO:0000256" key="6">
    <source>
        <dbReference type="ARBA" id="ARBA00022989"/>
    </source>
</evidence>
<keyword evidence="9" id="KW-0325">Glycoprotein</keyword>
<organism evidence="14 15">
    <name type="scientific">Culter alburnus</name>
    <name type="common">Topmouth culter</name>
    <dbReference type="NCBI Taxonomy" id="194366"/>
    <lineage>
        <taxon>Eukaryota</taxon>
        <taxon>Metazoa</taxon>
        <taxon>Chordata</taxon>
        <taxon>Craniata</taxon>
        <taxon>Vertebrata</taxon>
        <taxon>Euteleostomi</taxon>
        <taxon>Actinopterygii</taxon>
        <taxon>Neopterygii</taxon>
        <taxon>Teleostei</taxon>
        <taxon>Ostariophysi</taxon>
        <taxon>Cypriniformes</taxon>
        <taxon>Xenocyprididae</taxon>
        <taxon>Xenocypridinae</taxon>
        <taxon>Culter</taxon>
    </lineage>
</organism>
<evidence type="ECO:0000256" key="2">
    <source>
        <dbReference type="ARBA" id="ARBA00008921"/>
    </source>
</evidence>
<proteinExistence type="inferred from homology"/>
<feature type="domain" description="Fibronectin type-III" evidence="13">
    <location>
        <begin position="483"/>
        <end position="579"/>
    </location>
</feature>
<dbReference type="Gene3D" id="2.60.40.10">
    <property type="entry name" value="Immunoglobulins"/>
    <property type="match status" value="5"/>
</dbReference>
<dbReference type="InterPro" id="IPR003961">
    <property type="entry name" value="FN3_dom"/>
</dbReference>
<dbReference type="InterPro" id="IPR052672">
    <property type="entry name" value="Type1_Cytokine_Rcpt_Type2"/>
</dbReference>
<dbReference type="EMBL" id="JAWDJR010000006">
    <property type="protein sequence ID" value="KAK9973382.1"/>
    <property type="molecule type" value="Genomic_DNA"/>
</dbReference>
<reference evidence="14 15" key="1">
    <citation type="submission" date="2024-05" db="EMBL/GenBank/DDBJ databases">
        <title>A high-quality chromosomal-level genome assembly of Topmouth culter (Culter alburnus).</title>
        <authorList>
            <person name="Zhao H."/>
        </authorList>
    </citation>
    <scope>NUCLEOTIDE SEQUENCE [LARGE SCALE GENOMIC DNA]</scope>
    <source>
        <strain evidence="14">CATC2023</strain>
        <tissue evidence="14">Muscle</tissue>
    </source>
</reference>
<keyword evidence="8" id="KW-0675">Receptor</keyword>
<dbReference type="Pfam" id="PF00041">
    <property type="entry name" value="fn3"/>
    <property type="match status" value="2"/>
</dbReference>
<evidence type="ECO:0000256" key="8">
    <source>
        <dbReference type="ARBA" id="ARBA00023170"/>
    </source>
</evidence>
<dbReference type="Proteomes" id="UP001479290">
    <property type="component" value="Unassembled WGS sequence"/>
</dbReference>
<comment type="subcellular location">
    <subcellularLocation>
        <location evidence="1">Membrane</location>
        <topology evidence="1">Single-pass type I membrane protein</topology>
    </subcellularLocation>
</comment>
<evidence type="ECO:0000256" key="4">
    <source>
        <dbReference type="ARBA" id="ARBA00022729"/>
    </source>
</evidence>
<comment type="caution">
    <text evidence="14">The sequence shown here is derived from an EMBL/GenBank/DDBJ whole genome shotgun (WGS) entry which is preliminary data.</text>
</comment>
<keyword evidence="6 11" id="KW-1133">Transmembrane helix</keyword>
<dbReference type="InterPro" id="IPR036116">
    <property type="entry name" value="FN3_sf"/>
</dbReference>
<evidence type="ECO:0000313" key="14">
    <source>
        <dbReference type="EMBL" id="KAK9973382.1"/>
    </source>
</evidence>
<keyword evidence="15" id="KW-1185">Reference proteome</keyword>
<keyword evidence="7 11" id="KW-0472">Membrane</keyword>
<evidence type="ECO:0000256" key="1">
    <source>
        <dbReference type="ARBA" id="ARBA00004479"/>
    </source>
</evidence>
<evidence type="ECO:0000256" key="5">
    <source>
        <dbReference type="ARBA" id="ARBA00022737"/>
    </source>
</evidence>
<dbReference type="CDD" id="cd00063">
    <property type="entry name" value="FN3"/>
    <property type="match status" value="3"/>
</dbReference>
<name>A0AAW2AIZ1_CULAL</name>
<dbReference type="InterPro" id="IPR013783">
    <property type="entry name" value="Ig-like_fold"/>
</dbReference>
<dbReference type="PANTHER" id="PTHR48423">
    <property type="entry name" value="INTERLEUKIN-27 RECEPTOR SUBUNIT ALPHA"/>
    <property type="match status" value="1"/>
</dbReference>
<evidence type="ECO:0000256" key="11">
    <source>
        <dbReference type="SAM" id="Phobius"/>
    </source>
</evidence>
<keyword evidence="5" id="KW-0677">Repeat</keyword>
<dbReference type="SUPFAM" id="SSF49265">
    <property type="entry name" value="Fibronectin type III"/>
    <property type="match status" value="3"/>
</dbReference>
<dbReference type="SMART" id="SM00060">
    <property type="entry name" value="FN3"/>
    <property type="match status" value="3"/>
</dbReference>
<dbReference type="Pfam" id="PF09240">
    <property type="entry name" value="IL6Ra-bind"/>
    <property type="match status" value="1"/>
</dbReference>
<feature type="signal peptide" evidence="12">
    <location>
        <begin position="1"/>
        <end position="23"/>
    </location>
</feature>
<feature type="chain" id="PRO_5044002359" description="Fibronectin type-III domain-containing protein" evidence="12">
    <location>
        <begin position="24"/>
        <end position="765"/>
    </location>
</feature>
<feature type="transmembrane region" description="Helical" evidence="11">
    <location>
        <begin position="583"/>
        <end position="605"/>
    </location>
</feature>
<gene>
    <name evidence="14" type="ORF">ABG768_024118</name>
</gene>
<dbReference type="PROSITE" id="PS50853">
    <property type="entry name" value="FN3"/>
    <property type="match status" value="2"/>
</dbReference>
<protein>
    <recommendedName>
        <fullName evidence="13">Fibronectin type-III domain-containing protein</fullName>
    </recommendedName>
</protein>
<feature type="region of interest" description="Disordered" evidence="10">
    <location>
        <begin position="702"/>
        <end position="721"/>
    </location>
</feature>
<sequence length="765" mass="85479">MSSECTWSVPVMLCFILAAGAHGGSVCTVNSSAGKEVILGSNFTISCKFNKECTKEIFLNMKQISYKQFKNSIEVSVKNLTEFSTFACKCKEAHEPDPCGIDITPGYPPDIPQNLTCIRKTEFGNVSCTWITGRDTKIVTTCQLRVQGDPHPSYKSVMNSTGFCWSTFPIKSSKMSQLVVSLNVSNSLGSKTSGPHTFTLRNIVKPSIPQISHVNCSSQWCHLHTDNHSMGLVEVQYRAVNGIWKKLETNPKMNLNITSLQPDTKYKFQIRRKINHRVGLWSDWSQEKETKTEEEAPVKELDVWYLQEPKHSQSGNKCFQIVWKELNISDAKGKILKYNISVLEQKMNSSNKIPTSRNHHICCSNCSVSVSAVNSKGQSPAKFIELRSPGLASGFLPHKLLNNHSVALSWQRLAIAGQVTEYVVHWYPVGHTDKIQWIRVLDTTANITGLQPQECYRVAVTALHTSGPIMAHFRGVSTWQSAPEQGPVPQPVLKNSENLQLEWSEIPQEKRRGCLKKYTIYLWNKLTEDTQIYSVDYPKKQYTISGLSPGQCYILWVTAWTDAGEGPRGSDLPFCTPTDAEKLLSHVILAGGGVLLACLILLCICQFSSVQKRFLSCCQCLLPTVIPDPANSNCAKTYTDDQGEIKFYLHKYDPSVSEDPENVEVEEVPYPSFPCTYIKSFSQESSSSDATQSTRTTDYTDDYISTHGAISGGEEEEDEEEEACLDEFEFFPSTHSPFLEPLVLTGGKLTLDAVKIDCSEFLDCT</sequence>
<evidence type="ECO:0000259" key="13">
    <source>
        <dbReference type="PROSITE" id="PS50853"/>
    </source>
</evidence>
<comment type="similarity">
    <text evidence="2">Belongs to the type I cytokine receptor family. Type 2 subfamily.</text>
</comment>
<evidence type="ECO:0000256" key="10">
    <source>
        <dbReference type="SAM" id="MobiDB-lite"/>
    </source>
</evidence>
<dbReference type="AlphaFoldDB" id="A0AAW2AIZ1"/>